<sequence>MKEQGHLEKTGEAKITPAYNLPSQYVLHTVGPIVDGRLLSKHEKDLISSYRSCLELADANGLKSLAFCCISTGEFHFPHERAAELAVATVQEYLKETDSKIKVVFNVFKEEDEKIYKRLLGAN</sequence>
<dbReference type="AlphaFoldDB" id="A0A1H9MTP5"/>
<evidence type="ECO:0000313" key="3">
    <source>
        <dbReference type="Proteomes" id="UP000182712"/>
    </source>
</evidence>
<protein>
    <submittedName>
        <fullName evidence="2">Macro domain-containing protein</fullName>
    </submittedName>
</protein>
<evidence type="ECO:0000313" key="2">
    <source>
        <dbReference type="EMBL" id="SER26849.1"/>
    </source>
</evidence>
<feature type="domain" description="Macro" evidence="1">
    <location>
        <begin position="1"/>
        <end position="123"/>
    </location>
</feature>
<dbReference type="Pfam" id="PF01661">
    <property type="entry name" value="Macro"/>
    <property type="match status" value="1"/>
</dbReference>
<proteinExistence type="predicted"/>
<organism evidence="2 3">
    <name type="scientific">Streptococcus gallolyticus</name>
    <dbReference type="NCBI Taxonomy" id="315405"/>
    <lineage>
        <taxon>Bacteria</taxon>
        <taxon>Bacillati</taxon>
        <taxon>Bacillota</taxon>
        <taxon>Bacilli</taxon>
        <taxon>Lactobacillales</taxon>
        <taxon>Streptococcaceae</taxon>
        <taxon>Streptococcus</taxon>
    </lineage>
</organism>
<dbReference type="InterPro" id="IPR002589">
    <property type="entry name" value="Macro_dom"/>
</dbReference>
<accession>A0A1H9MTP5</accession>
<dbReference type="PANTHER" id="PTHR11106">
    <property type="entry name" value="GANGLIOSIDE INDUCED DIFFERENTIATION ASSOCIATED PROTEIN 2-RELATED"/>
    <property type="match status" value="1"/>
</dbReference>
<dbReference type="PANTHER" id="PTHR11106:SF27">
    <property type="entry name" value="MACRO DOMAIN-CONTAINING PROTEIN"/>
    <property type="match status" value="1"/>
</dbReference>
<reference evidence="2 3" key="1">
    <citation type="submission" date="2016-10" db="EMBL/GenBank/DDBJ databases">
        <authorList>
            <person name="de Groot N.N."/>
        </authorList>
    </citation>
    <scope>NUCLEOTIDE SEQUENCE [LARGE SCALE GENOMIC DNA]</scope>
    <source>
        <strain evidence="2 3">VTM2R47</strain>
    </source>
</reference>
<evidence type="ECO:0000259" key="1">
    <source>
        <dbReference type="PROSITE" id="PS51154"/>
    </source>
</evidence>
<dbReference type="SUPFAM" id="SSF52949">
    <property type="entry name" value="Macro domain-like"/>
    <property type="match status" value="1"/>
</dbReference>
<dbReference type="PROSITE" id="PS51154">
    <property type="entry name" value="MACRO"/>
    <property type="match status" value="1"/>
</dbReference>
<dbReference type="Proteomes" id="UP000182712">
    <property type="component" value="Unassembled WGS sequence"/>
</dbReference>
<gene>
    <name evidence="2" type="ORF">SAMN04487840_102151</name>
</gene>
<name>A0A1H9MTP5_9STRE</name>
<dbReference type="Gene3D" id="3.40.220.10">
    <property type="entry name" value="Leucine Aminopeptidase, subunit E, domain 1"/>
    <property type="match status" value="1"/>
</dbReference>
<dbReference type="InterPro" id="IPR043472">
    <property type="entry name" value="Macro_dom-like"/>
</dbReference>
<dbReference type="EMBL" id="FOGM01000002">
    <property type="protein sequence ID" value="SER26849.1"/>
    <property type="molecule type" value="Genomic_DNA"/>
</dbReference>